<dbReference type="InterPro" id="IPR051310">
    <property type="entry name" value="MCP_chemotaxis"/>
</dbReference>
<dbReference type="PRINTS" id="PR00260">
    <property type="entry name" value="CHEMTRNSDUCR"/>
</dbReference>
<evidence type="ECO:0000259" key="7">
    <source>
        <dbReference type="PROSITE" id="PS50111"/>
    </source>
</evidence>
<keyword evidence="9" id="KW-1185">Reference proteome</keyword>
<evidence type="ECO:0000256" key="4">
    <source>
        <dbReference type="ARBA" id="ARBA00029447"/>
    </source>
</evidence>
<dbReference type="PROSITE" id="PS50111">
    <property type="entry name" value="CHEMOTAXIS_TRANSDUC_2"/>
    <property type="match status" value="1"/>
</dbReference>
<dbReference type="Gene3D" id="1.10.287.950">
    <property type="entry name" value="Methyl-accepting chemotaxis protein"/>
    <property type="match status" value="1"/>
</dbReference>
<dbReference type="InterPro" id="IPR001610">
    <property type="entry name" value="PAC"/>
</dbReference>
<keyword evidence="6" id="KW-0472">Membrane</keyword>
<dbReference type="InterPro" id="IPR035965">
    <property type="entry name" value="PAS-like_dom_sf"/>
</dbReference>
<keyword evidence="6" id="KW-0812">Transmembrane</keyword>
<dbReference type="Proteomes" id="UP001320460">
    <property type="component" value="Chromosome"/>
</dbReference>
<evidence type="ECO:0000256" key="2">
    <source>
        <dbReference type="ARBA" id="ARBA00022500"/>
    </source>
</evidence>
<dbReference type="SMART" id="SM00086">
    <property type="entry name" value="PAC"/>
    <property type="match status" value="1"/>
</dbReference>
<protein>
    <submittedName>
        <fullName evidence="8">Methyl-accepting chemotaxis protein</fullName>
    </submittedName>
</protein>
<evidence type="ECO:0000313" key="8">
    <source>
        <dbReference type="EMBL" id="BDD51202.1"/>
    </source>
</evidence>
<dbReference type="InterPro" id="IPR004090">
    <property type="entry name" value="Chemotax_Me-accpt_rcpt"/>
</dbReference>
<evidence type="ECO:0000256" key="6">
    <source>
        <dbReference type="SAM" id="Phobius"/>
    </source>
</evidence>
<dbReference type="SMART" id="SM00283">
    <property type="entry name" value="MA"/>
    <property type="match status" value="1"/>
</dbReference>
<sequence length="555" mass="61010">MAVRGKCASNNKKTLCRVNKKNTFTDRKNPVYCTQFIVGLFMKRNTPVTQREYLLNEGTTLLSTTNTHSHITYANTAFIDASGFTEDQLVGEPHNLIRHPDMPPAAFGDLWFTIQQGDSWTGMVKNRRQNGDHYWVRANVTPVYQQGQLTGYISVRNIPAREEITASEKLYQLVNDNKLGGHRFYKGLVVRRGLLSFLSIFQRMSVTRRANFGLFIAAALFVAMQFAPFNLVEKVGTTIGIMALLSVYLQAQICRPLKVILSQMQKVVSGRKADYRHFNRVDEIGLLMRLVNQSGLNLNSLVGDVSAQINGIRDISLRISEEGESLQKRTEETSADLHQTAAAVEEIASAVRQTAETAAEAMTRADETSVSATNSGAIMKKTISMMQAVSQDNSKIVDIIGVIDSIAFQTNILALNAAVEAARAGESGRGFAVVAAEVRNLAQHSASAAREIQALIEQNVANVKNGVEMVENTETHLTAMIDNVMTMSTMIKEIGTATHEQTQALELINKSVSRVGVMTHNNTSMVENVTSAAENLSERAARLHRAVHVFGSSEG</sequence>
<reference evidence="8 9" key="1">
    <citation type="submission" date="2021-12" db="EMBL/GenBank/DDBJ databases">
        <title>Complete genome sequence of Phytobacter diazotrophicus TA9734.</title>
        <authorList>
            <person name="Kubota H."/>
            <person name="Nakayama Y."/>
            <person name="Ariyoshi T."/>
        </authorList>
    </citation>
    <scope>NUCLEOTIDE SEQUENCE [LARGE SCALE GENOMIC DNA]</scope>
    <source>
        <strain evidence="8 9">TA9734</strain>
    </source>
</reference>
<feature type="domain" description="Methyl-accepting transducer" evidence="7">
    <location>
        <begin position="308"/>
        <end position="537"/>
    </location>
</feature>
<evidence type="ECO:0000256" key="1">
    <source>
        <dbReference type="ARBA" id="ARBA00022481"/>
    </source>
</evidence>
<dbReference type="InterPro" id="IPR013655">
    <property type="entry name" value="PAS_fold_3"/>
</dbReference>
<dbReference type="SUPFAM" id="SSF55785">
    <property type="entry name" value="PYP-like sensor domain (PAS domain)"/>
    <property type="match status" value="1"/>
</dbReference>
<dbReference type="InterPro" id="IPR000014">
    <property type="entry name" value="PAS"/>
</dbReference>
<keyword evidence="6" id="KW-1133">Transmembrane helix</keyword>
<proteinExistence type="inferred from homology"/>
<organism evidence="8 9">
    <name type="scientific">Phytobacter diazotrophicus</name>
    <dbReference type="NCBI Taxonomy" id="395631"/>
    <lineage>
        <taxon>Bacteria</taxon>
        <taxon>Pseudomonadati</taxon>
        <taxon>Pseudomonadota</taxon>
        <taxon>Gammaproteobacteria</taxon>
        <taxon>Enterobacterales</taxon>
        <taxon>Enterobacteriaceae</taxon>
        <taxon>Phytobacter</taxon>
    </lineage>
</organism>
<evidence type="ECO:0000256" key="3">
    <source>
        <dbReference type="ARBA" id="ARBA00023224"/>
    </source>
</evidence>
<name>A0ABN6LPQ5_9ENTR</name>
<dbReference type="CDD" id="cd11386">
    <property type="entry name" value="MCP_signal"/>
    <property type="match status" value="1"/>
</dbReference>
<dbReference type="SUPFAM" id="SSF58104">
    <property type="entry name" value="Methyl-accepting chemotaxis protein (MCP) signaling domain"/>
    <property type="match status" value="1"/>
</dbReference>
<dbReference type="InterPro" id="IPR004089">
    <property type="entry name" value="MCPsignal_dom"/>
</dbReference>
<keyword evidence="1" id="KW-0488">Methylation</keyword>
<dbReference type="Pfam" id="PF00015">
    <property type="entry name" value="MCPsignal"/>
    <property type="match status" value="1"/>
</dbReference>
<dbReference type="PANTHER" id="PTHR43531">
    <property type="entry name" value="PROTEIN ICFG"/>
    <property type="match status" value="1"/>
</dbReference>
<gene>
    <name evidence="8" type="ORF">PDTA9734_26890</name>
</gene>
<comment type="similarity">
    <text evidence="4">Belongs to the methyl-accepting chemotaxis (MCP) protein family.</text>
</comment>
<evidence type="ECO:0000256" key="5">
    <source>
        <dbReference type="PROSITE-ProRule" id="PRU00284"/>
    </source>
</evidence>
<dbReference type="PANTHER" id="PTHR43531:SF7">
    <property type="entry name" value="AEROTAXIS RECEPTOR"/>
    <property type="match status" value="1"/>
</dbReference>
<dbReference type="NCBIfam" id="TIGR00229">
    <property type="entry name" value="sensory_box"/>
    <property type="match status" value="1"/>
</dbReference>
<dbReference type="CDD" id="cd00130">
    <property type="entry name" value="PAS"/>
    <property type="match status" value="1"/>
</dbReference>
<dbReference type="Gene3D" id="3.30.450.20">
    <property type="entry name" value="PAS domain"/>
    <property type="match status" value="1"/>
</dbReference>
<evidence type="ECO:0000313" key="9">
    <source>
        <dbReference type="Proteomes" id="UP001320460"/>
    </source>
</evidence>
<dbReference type="Pfam" id="PF08447">
    <property type="entry name" value="PAS_3"/>
    <property type="match status" value="1"/>
</dbReference>
<dbReference type="EMBL" id="AP025334">
    <property type="protein sequence ID" value="BDD51202.1"/>
    <property type="molecule type" value="Genomic_DNA"/>
</dbReference>
<keyword evidence="2" id="KW-0145">Chemotaxis</keyword>
<feature type="transmembrane region" description="Helical" evidence="6">
    <location>
        <begin position="210"/>
        <end position="229"/>
    </location>
</feature>
<keyword evidence="3 5" id="KW-0807">Transducer</keyword>
<accession>A0ABN6LPQ5</accession>